<keyword evidence="1" id="KW-0812">Transmembrane</keyword>
<keyword evidence="1" id="KW-0472">Membrane</keyword>
<feature type="transmembrane region" description="Helical" evidence="1">
    <location>
        <begin position="6"/>
        <end position="24"/>
    </location>
</feature>
<evidence type="ECO:0000313" key="4">
    <source>
        <dbReference type="Proteomes" id="UP000231472"/>
    </source>
</evidence>
<organism evidence="3 4">
    <name type="scientific">Candidatus Nealsonbacteria bacterium CG08_land_8_20_14_0_20_36_22</name>
    <dbReference type="NCBI Taxonomy" id="1974704"/>
    <lineage>
        <taxon>Bacteria</taxon>
        <taxon>Candidatus Nealsoniibacteriota</taxon>
    </lineage>
</organism>
<comment type="caution">
    <text evidence="3">The sequence shown here is derived from an EMBL/GenBank/DDBJ whole genome shotgun (WGS) entry which is preliminary data.</text>
</comment>
<dbReference type="AlphaFoldDB" id="A0A2H0YQ96"/>
<dbReference type="InterPro" id="IPR017853">
    <property type="entry name" value="GH"/>
</dbReference>
<evidence type="ECO:0000259" key="2">
    <source>
        <dbReference type="Pfam" id="PF13204"/>
    </source>
</evidence>
<gene>
    <name evidence="3" type="ORF">COT32_02510</name>
</gene>
<accession>A0A2H0YQ96</accession>
<evidence type="ECO:0000313" key="3">
    <source>
        <dbReference type="EMBL" id="PIS39933.1"/>
    </source>
</evidence>
<reference evidence="4" key="1">
    <citation type="submission" date="2017-09" db="EMBL/GenBank/DDBJ databases">
        <title>Depth-based differentiation of microbial function through sediment-hosted aquifers and enrichment of novel symbionts in the deep terrestrial subsurface.</title>
        <authorList>
            <person name="Probst A.J."/>
            <person name="Ladd B."/>
            <person name="Jarett J.K."/>
            <person name="Geller-Mcgrath D.E."/>
            <person name="Sieber C.M.K."/>
            <person name="Emerson J.B."/>
            <person name="Anantharaman K."/>
            <person name="Thomas B.C."/>
            <person name="Malmstrom R."/>
            <person name="Stieglmeier M."/>
            <person name="Klingl A."/>
            <person name="Woyke T."/>
            <person name="Ryan C.M."/>
            <person name="Banfield J.F."/>
        </authorList>
    </citation>
    <scope>NUCLEOTIDE SEQUENCE [LARGE SCALE GENOMIC DNA]</scope>
</reference>
<evidence type="ECO:0000256" key="1">
    <source>
        <dbReference type="SAM" id="Phobius"/>
    </source>
</evidence>
<dbReference type="EMBL" id="PEYC01000050">
    <property type="protein sequence ID" value="PIS39933.1"/>
    <property type="molecule type" value="Genomic_DNA"/>
</dbReference>
<dbReference type="Proteomes" id="UP000231472">
    <property type="component" value="Unassembled WGS sequence"/>
</dbReference>
<sequence>MAKFKMILLILLVIILIIICYFFVGFPKPKKDIIWGVNFSQKQAQNFGMDWKEVYLAILNDLGVRNIKLAIYWDFIEKEEGKYYFDDLDWQIQQAEEKGAKLLLVLGMKVPRWPECHQPRWAENQKSNIKNQKLLEYVEKIVNRYKNSPAVWAWQAENESFFSFGECPEFDKGLFEKEIALVRALDSQKRPVIISDSGEFSLWFRAAKYGDIIGVTIYKKAWFSEFKSYINYPFPPVFYQRKAQLIKNIFGKDVICVELQAEPWGPKLLYDLPLEEQEKTMNLEQFQKNIEFAKKTGLKEFYLWGAEWWYWNKEKQNKPEIWQEAKKLF</sequence>
<dbReference type="Gene3D" id="3.20.20.80">
    <property type="entry name" value="Glycosidases"/>
    <property type="match status" value="1"/>
</dbReference>
<name>A0A2H0YQ96_9BACT</name>
<dbReference type="InterPro" id="IPR025277">
    <property type="entry name" value="Apiosidase-like_cat_dom"/>
</dbReference>
<protein>
    <recommendedName>
        <fullName evidence="2">Apiosidase-like catalytic domain-containing protein</fullName>
    </recommendedName>
</protein>
<dbReference type="SUPFAM" id="SSF51445">
    <property type="entry name" value="(Trans)glycosidases"/>
    <property type="match status" value="1"/>
</dbReference>
<dbReference type="Pfam" id="PF13204">
    <property type="entry name" value="Apiosidase"/>
    <property type="match status" value="1"/>
</dbReference>
<keyword evidence="1" id="KW-1133">Transmembrane helix</keyword>
<feature type="domain" description="Apiosidase-like catalytic" evidence="2">
    <location>
        <begin position="80"/>
        <end position="158"/>
    </location>
</feature>
<proteinExistence type="predicted"/>